<feature type="domain" description="AMP-dependent synthetase/ligase" evidence="1">
    <location>
        <begin position="20"/>
        <end position="376"/>
    </location>
</feature>
<evidence type="ECO:0000313" key="3">
    <source>
        <dbReference type="EMBL" id="HJG80863.1"/>
    </source>
</evidence>
<dbReference type="GO" id="GO:0016877">
    <property type="term" value="F:ligase activity, forming carbon-sulfur bonds"/>
    <property type="evidence" value="ECO:0007669"/>
    <property type="project" value="UniProtKB-ARBA"/>
</dbReference>
<proteinExistence type="predicted"/>
<dbReference type="InterPro" id="IPR020845">
    <property type="entry name" value="AMP-binding_CS"/>
</dbReference>
<dbReference type="InterPro" id="IPR045851">
    <property type="entry name" value="AMP-bd_C_sf"/>
</dbReference>
<evidence type="ECO:0000313" key="4">
    <source>
        <dbReference type="Proteomes" id="UP000784435"/>
    </source>
</evidence>
<dbReference type="Pfam" id="PF13193">
    <property type="entry name" value="AMP-binding_C"/>
    <property type="match status" value="1"/>
</dbReference>
<reference evidence="3" key="1">
    <citation type="journal article" date="2021" name="PeerJ">
        <title>Extensive microbial diversity within the chicken gut microbiome revealed by metagenomics and culture.</title>
        <authorList>
            <person name="Gilroy R."/>
            <person name="Ravi A."/>
            <person name="Getino M."/>
            <person name="Pursley I."/>
            <person name="Horton D.L."/>
            <person name="Alikhan N.F."/>
            <person name="Baker D."/>
            <person name="Gharbi K."/>
            <person name="Hall N."/>
            <person name="Watson M."/>
            <person name="Adriaenssens E.M."/>
            <person name="Foster-Nyarko E."/>
            <person name="Jarju S."/>
            <person name="Secka A."/>
            <person name="Antonio M."/>
            <person name="Oren A."/>
            <person name="Chaudhuri R.R."/>
            <person name="La Ragione R."/>
            <person name="Hildebrand F."/>
            <person name="Pallen M.J."/>
        </authorList>
    </citation>
    <scope>NUCLEOTIDE SEQUENCE</scope>
    <source>
        <strain evidence="3">ChiGjej5B5-7349</strain>
    </source>
</reference>
<evidence type="ECO:0000259" key="2">
    <source>
        <dbReference type="Pfam" id="PF13193"/>
    </source>
</evidence>
<organism evidence="3 4">
    <name type="scientific">Brevibacterium senegalense</name>
    <dbReference type="NCBI Taxonomy" id="1033736"/>
    <lineage>
        <taxon>Bacteria</taxon>
        <taxon>Bacillati</taxon>
        <taxon>Actinomycetota</taxon>
        <taxon>Actinomycetes</taxon>
        <taxon>Micrococcales</taxon>
        <taxon>Brevibacteriaceae</taxon>
        <taxon>Brevibacterium</taxon>
    </lineage>
</organism>
<sequence length="461" mass="50497">MEIPAHQSGPTIGAQYRRILERHPDRIAFQDDRGPQTYAAVQSLIGGYQAVLERSGLRRGDGVAALGGNRYEVWALGIAVQSLGLYVTWLHPMGGQADQLFQLEDARVSALVVDELHHADRGRELVRAAASAGLRTWSFGPSDFADDLETAVRQTGPQEFRDEGRPEDLAILNYTGGTTGRPKGVSRRQFNLGPAMADILADFEIPDRPRYLLIPPMSHVAGSKVGPVLARGGTVHLMNGFDPAAVLEAIERERISMTLLVPTMIYVLLDHPDLDERDVSSLEYVLYGTSPMSESRLQEALARIGPVFGQLYGQTECYPISVLSREDQQVPQLLLSCGKPVPSVDVRILGAMGEDLPRGEAGELCVRGRSAMDGYWQRDDTTAETIVDGWLRTGDIARMDEAGYLFIVDRSKDMIISGGFNVFPREVEDALMSHPAVAQAAVFGVEDEKWGEQVTAAVVLR</sequence>
<dbReference type="SUPFAM" id="SSF56801">
    <property type="entry name" value="Acetyl-CoA synthetase-like"/>
    <property type="match status" value="1"/>
</dbReference>
<dbReference type="InterPro" id="IPR042099">
    <property type="entry name" value="ANL_N_sf"/>
</dbReference>
<dbReference type="PANTHER" id="PTHR43767">
    <property type="entry name" value="LONG-CHAIN-FATTY-ACID--COA LIGASE"/>
    <property type="match status" value="1"/>
</dbReference>
<dbReference type="Pfam" id="PF00501">
    <property type="entry name" value="AMP-binding"/>
    <property type="match status" value="1"/>
</dbReference>
<gene>
    <name evidence="3" type="ORF">K8V08_10675</name>
</gene>
<dbReference type="PROSITE" id="PS00455">
    <property type="entry name" value="AMP_BINDING"/>
    <property type="match status" value="1"/>
</dbReference>
<dbReference type="InterPro" id="IPR025110">
    <property type="entry name" value="AMP-bd_C"/>
</dbReference>
<accession>A0A921SPH6</accession>
<dbReference type="EMBL" id="DYUK01000228">
    <property type="protein sequence ID" value="HJG80863.1"/>
    <property type="molecule type" value="Genomic_DNA"/>
</dbReference>
<comment type="caution">
    <text evidence="3">The sequence shown here is derived from an EMBL/GenBank/DDBJ whole genome shotgun (WGS) entry which is preliminary data.</text>
</comment>
<feature type="non-terminal residue" evidence="3">
    <location>
        <position position="461"/>
    </location>
</feature>
<dbReference type="Proteomes" id="UP000784435">
    <property type="component" value="Unassembled WGS sequence"/>
</dbReference>
<dbReference type="InterPro" id="IPR000873">
    <property type="entry name" value="AMP-dep_synth/lig_dom"/>
</dbReference>
<feature type="domain" description="AMP-binding enzyme C-terminal" evidence="2">
    <location>
        <begin position="426"/>
        <end position="460"/>
    </location>
</feature>
<dbReference type="PANTHER" id="PTHR43767:SF7">
    <property type="entry name" value="MEDIUM_LONG-CHAIN-FATTY-ACID--COA LIGASE FADD8"/>
    <property type="match status" value="1"/>
</dbReference>
<dbReference type="AlphaFoldDB" id="A0A921SPH6"/>
<evidence type="ECO:0000259" key="1">
    <source>
        <dbReference type="Pfam" id="PF00501"/>
    </source>
</evidence>
<dbReference type="Gene3D" id="3.30.300.30">
    <property type="match status" value="1"/>
</dbReference>
<dbReference type="InterPro" id="IPR050237">
    <property type="entry name" value="ATP-dep_AMP-bd_enzyme"/>
</dbReference>
<reference evidence="3" key="2">
    <citation type="submission" date="2021-09" db="EMBL/GenBank/DDBJ databases">
        <authorList>
            <person name="Gilroy R."/>
        </authorList>
    </citation>
    <scope>NUCLEOTIDE SEQUENCE</scope>
    <source>
        <strain evidence="3">ChiGjej5B5-7349</strain>
    </source>
</reference>
<dbReference type="Gene3D" id="3.40.50.12780">
    <property type="entry name" value="N-terminal domain of ligase-like"/>
    <property type="match status" value="1"/>
</dbReference>
<name>A0A921SPH6_9MICO</name>
<protein>
    <submittedName>
        <fullName evidence="3">AMP-binding protein</fullName>
    </submittedName>
</protein>